<feature type="region of interest" description="Disordered" evidence="11">
    <location>
        <begin position="1"/>
        <end position="22"/>
    </location>
</feature>
<feature type="domain" description="CoA carboxyltransferase C-terminal" evidence="12">
    <location>
        <begin position="10"/>
        <end position="258"/>
    </location>
</feature>
<dbReference type="GO" id="GO:0003989">
    <property type="term" value="F:acetyl-CoA carboxylase activity"/>
    <property type="evidence" value="ECO:0007669"/>
    <property type="project" value="InterPro"/>
</dbReference>
<evidence type="ECO:0000256" key="3">
    <source>
        <dbReference type="ARBA" id="ARBA00022679"/>
    </source>
</evidence>
<comment type="catalytic activity">
    <reaction evidence="9 10">
        <text>N(6)-carboxybiotinyl-L-lysyl-[protein] + acetyl-CoA = N(6)-biotinyl-L-lysyl-[protein] + malonyl-CoA</text>
        <dbReference type="Rhea" id="RHEA:54728"/>
        <dbReference type="Rhea" id="RHEA-COMP:10505"/>
        <dbReference type="Rhea" id="RHEA-COMP:10506"/>
        <dbReference type="ChEBI" id="CHEBI:57288"/>
        <dbReference type="ChEBI" id="CHEBI:57384"/>
        <dbReference type="ChEBI" id="CHEBI:83144"/>
        <dbReference type="ChEBI" id="CHEBI:83145"/>
        <dbReference type="EC" id="2.1.3.15"/>
    </reaction>
</comment>
<dbReference type="GO" id="GO:0016743">
    <property type="term" value="F:carboxyl- or carbamoyltransferase activity"/>
    <property type="evidence" value="ECO:0007669"/>
    <property type="project" value="UniProtKB-UniRule"/>
</dbReference>
<evidence type="ECO:0000313" key="13">
    <source>
        <dbReference type="EMBL" id="GGA61601.1"/>
    </source>
</evidence>
<dbReference type="NCBIfam" id="TIGR00513">
    <property type="entry name" value="accA"/>
    <property type="match status" value="1"/>
</dbReference>
<evidence type="ECO:0000256" key="11">
    <source>
        <dbReference type="SAM" id="MobiDB-lite"/>
    </source>
</evidence>
<dbReference type="AlphaFoldDB" id="A0A916RLZ7"/>
<keyword evidence="10" id="KW-0963">Cytoplasm</keyword>
<comment type="subcellular location">
    <subcellularLocation>
        <location evidence="10">Cytoplasm</location>
    </subcellularLocation>
</comment>
<evidence type="ECO:0000256" key="10">
    <source>
        <dbReference type="HAMAP-Rule" id="MF_00823"/>
    </source>
</evidence>
<dbReference type="NCBIfam" id="NF041504">
    <property type="entry name" value="AccA_sub"/>
    <property type="match status" value="1"/>
</dbReference>
<reference evidence="13" key="1">
    <citation type="journal article" date="2014" name="Int. J. Syst. Evol. Microbiol.">
        <title>Complete genome sequence of Corynebacterium casei LMG S-19264T (=DSM 44701T), isolated from a smear-ripened cheese.</title>
        <authorList>
            <consortium name="US DOE Joint Genome Institute (JGI-PGF)"/>
            <person name="Walter F."/>
            <person name="Albersmeier A."/>
            <person name="Kalinowski J."/>
            <person name="Ruckert C."/>
        </authorList>
    </citation>
    <scope>NUCLEOTIDE SEQUENCE</scope>
    <source>
        <strain evidence="13">CGMCC 1.15447</strain>
    </source>
</reference>
<evidence type="ECO:0000256" key="6">
    <source>
        <dbReference type="ARBA" id="ARBA00022840"/>
    </source>
</evidence>
<dbReference type="PRINTS" id="PR01069">
    <property type="entry name" value="ACCCTRFRASEA"/>
</dbReference>
<protein>
    <recommendedName>
        <fullName evidence="10">Acetyl-coenzyme A carboxylase carboxyl transferase subunit alpha</fullName>
        <shortName evidence="10">ACCase subunit alpha</shortName>
        <shortName evidence="10">Acetyl-CoA carboxylase carboxyltransferase subunit alpha</shortName>
        <ecNumber evidence="10">2.1.3.15</ecNumber>
    </recommendedName>
</protein>
<dbReference type="RefSeq" id="WP_188758295.1">
    <property type="nucleotide sequence ID" value="NZ_BMJB01000001.1"/>
</dbReference>
<organism evidence="13 14">
    <name type="scientific">Edaphobacter acidisoli</name>
    <dbReference type="NCBI Taxonomy" id="2040573"/>
    <lineage>
        <taxon>Bacteria</taxon>
        <taxon>Pseudomonadati</taxon>
        <taxon>Acidobacteriota</taxon>
        <taxon>Terriglobia</taxon>
        <taxon>Terriglobales</taxon>
        <taxon>Acidobacteriaceae</taxon>
        <taxon>Edaphobacter</taxon>
    </lineage>
</organism>
<comment type="function">
    <text evidence="10">Component of the acetyl coenzyme A carboxylase (ACC) complex. First, biotin carboxylase catalyzes the carboxylation of biotin on its carrier protein (BCCP) and then the CO(2) group is transferred by the carboxyltransferase to acetyl-CoA to form malonyl-CoA.</text>
</comment>
<dbReference type="PROSITE" id="PS50989">
    <property type="entry name" value="COA_CT_CTER"/>
    <property type="match status" value="1"/>
</dbReference>
<accession>A0A916RLZ7</accession>
<keyword evidence="7 10" id="KW-0443">Lipid metabolism</keyword>
<keyword evidence="14" id="KW-1185">Reference proteome</keyword>
<sequence>MAEHEAGRHTHSQHVEEPPPEAWVKTELARHPQRPYPMDFIEALFTDFSEIHGDRAFGDDAAMSCGMAYFHGEPVMVVGNLKGRTLKERVARKFGSPDPEGYRKAMRAMKIAEKFGRPIFTFIDLAGANPGIGAEERGQGEAIARNLLEMSRLRVPTIATITGEGGSGGALALAVADKVLMLENAIYSVISPEGCASIMWKDAGKKQHAASALKYTADSVRQLGCVDDVLPEPEGGSHNDPAAAMAIVDEKLRYHMGELRALSLDELLERRYRKFRNIAQFYNVV</sequence>
<evidence type="ECO:0000256" key="1">
    <source>
        <dbReference type="ARBA" id="ARBA00004956"/>
    </source>
</evidence>
<proteinExistence type="inferred from homology"/>
<comment type="pathway">
    <text evidence="1 10">Lipid metabolism; malonyl-CoA biosynthesis; malonyl-CoA from acetyl-CoA: step 1/1.</text>
</comment>
<keyword evidence="4 10" id="KW-0547">Nucleotide-binding</keyword>
<dbReference type="PANTHER" id="PTHR42853">
    <property type="entry name" value="ACETYL-COENZYME A CARBOXYLASE CARBOXYL TRANSFERASE SUBUNIT ALPHA"/>
    <property type="match status" value="1"/>
</dbReference>
<name>A0A916RLZ7_9BACT</name>
<comment type="similarity">
    <text evidence="10">Belongs to the AccA family.</text>
</comment>
<dbReference type="GO" id="GO:0006633">
    <property type="term" value="P:fatty acid biosynthetic process"/>
    <property type="evidence" value="ECO:0007669"/>
    <property type="project" value="UniProtKB-KW"/>
</dbReference>
<evidence type="ECO:0000256" key="4">
    <source>
        <dbReference type="ARBA" id="ARBA00022741"/>
    </source>
</evidence>
<dbReference type="Proteomes" id="UP000648801">
    <property type="component" value="Unassembled WGS sequence"/>
</dbReference>
<dbReference type="GO" id="GO:2001295">
    <property type="term" value="P:malonyl-CoA biosynthetic process"/>
    <property type="evidence" value="ECO:0007669"/>
    <property type="project" value="UniProtKB-UniRule"/>
</dbReference>
<dbReference type="Pfam" id="PF03255">
    <property type="entry name" value="ACCA"/>
    <property type="match status" value="1"/>
</dbReference>
<dbReference type="Gene3D" id="3.90.226.10">
    <property type="entry name" value="2-enoyl-CoA Hydratase, Chain A, domain 1"/>
    <property type="match status" value="1"/>
</dbReference>
<evidence type="ECO:0000256" key="7">
    <source>
        <dbReference type="ARBA" id="ARBA00023098"/>
    </source>
</evidence>
<evidence type="ECO:0000313" key="14">
    <source>
        <dbReference type="Proteomes" id="UP000648801"/>
    </source>
</evidence>
<evidence type="ECO:0000256" key="9">
    <source>
        <dbReference type="ARBA" id="ARBA00049152"/>
    </source>
</evidence>
<reference evidence="13" key="2">
    <citation type="submission" date="2020-09" db="EMBL/GenBank/DDBJ databases">
        <authorList>
            <person name="Sun Q."/>
            <person name="Zhou Y."/>
        </authorList>
    </citation>
    <scope>NUCLEOTIDE SEQUENCE</scope>
    <source>
        <strain evidence="13">CGMCC 1.15447</strain>
    </source>
</reference>
<dbReference type="EMBL" id="BMJB01000001">
    <property type="protein sequence ID" value="GGA61601.1"/>
    <property type="molecule type" value="Genomic_DNA"/>
</dbReference>
<comment type="subunit">
    <text evidence="10">Acetyl-CoA carboxylase is a heterohexamer composed of biotin carboxyl carrier protein (AccB), biotin carboxylase (AccC) and two subunits each of ACCase subunit alpha (AccA) and ACCase subunit beta (AccD).</text>
</comment>
<dbReference type="InterPro" id="IPR011763">
    <property type="entry name" value="COA_CT_C"/>
</dbReference>
<evidence type="ECO:0000256" key="2">
    <source>
        <dbReference type="ARBA" id="ARBA00022516"/>
    </source>
</evidence>
<evidence type="ECO:0000256" key="8">
    <source>
        <dbReference type="ARBA" id="ARBA00023160"/>
    </source>
</evidence>
<evidence type="ECO:0000259" key="12">
    <source>
        <dbReference type="PROSITE" id="PS50989"/>
    </source>
</evidence>
<dbReference type="SUPFAM" id="SSF52096">
    <property type="entry name" value="ClpP/crotonase"/>
    <property type="match status" value="1"/>
</dbReference>
<comment type="caution">
    <text evidence="13">The sequence shown here is derived from an EMBL/GenBank/DDBJ whole genome shotgun (WGS) entry which is preliminary data.</text>
</comment>
<dbReference type="GO" id="GO:0009317">
    <property type="term" value="C:acetyl-CoA carboxylase complex"/>
    <property type="evidence" value="ECO:0007669"/>
    <property type="project" value="InterPro"/>
</dbReference>
<dbReference type="GO" id="GO:0005524">
    <property type="term" value="F:ATP binding"/>
    <property type="evidence" value="ECO:0007669"/>
    <property type="project" value="UniProtKB-KW"/>
</dbReference>
<keyword evidence="3 10" id="KW-0808">Transferase</keyword>
<evidence type="ECO:0000256" key="5">
    <source>
        <dbReference type="ARBA" id="ARBA00022832"/>
    </source>
</evidence>
<dbReference type="PANTHER" id="PTHR42853:SF3">
    <property type="entry name" value="ACETYL-COENZYME A CARBOXYLASE CARBOXYL TRANSFERASE SUBUNIT ALPHA, CHLOROPLASTIC"/>
    <property type="match status" value="1"/>
</dbReference>
<dbReference type="InterPro" id="IPR001095">
    <property type="entry name" value="Acetyl_CoA_COase_a_su"/>
</dbReference>
<dbReference type="NCBIfam" id="NF004344">
    <property type="entry name" value="PRK05724.1"/>
    <property type="match status" value="1"/>
</dbReference>
<keyword evidence="5 10" id="KW-0276">Fatty acid metabolism</keyword>
<gene>
    <name evidence="10 13" type="primary">accA</name>
    <name evidence="13" type="ORF">GCM10011507_11400</name>
</gene>
<keyword evidence="8 10" id="KW-0275">Fatty acid biosynthesis</keyword>
<dbReference type="InterPro" id="IPR029045">
    <property type="entry name" value="ClpP/crotonase-like_dom_sf"/>
</dbReference>
<feature type="compositionally biased region" description="Basic and acidic residues" evidence="11">
    <location>
        <begin position="1"/>
        <end position="17"/>
    </location>
</feature>
<keyword evidence="2 10" id="KW-0444">Lipid biosynthesis</keyword>
<keyword evidence="6 10" id="KW-0067">ATP-binding</keyword>
<dbReference type="HAMAP" id="MF_00823">
    <property type="entry name" value="AcetylCoA_CT_alpha"/>
    <property type="match status" value="1"/>
</dbReference>
<dbReference type="EC" id="2.1.3.15" evidence="10"/>